<name>A0A8E0S264_9TREM</name>
<comment type="caution">
    <text evidence="1">The sequence shown here is derived from an EMBL/GenBank/DDBJ whole genome shotgun (WGS) entry which is preliminary data.</text>
</comment>
<proteinExistence type="predicted"/>
<gene>
    <name evidence="1" type="ORF">FBUS_01444</name>
</gene>
<dbReference type="AlphaFoldDB" id="A0A8E0S264"/>
<sequence length="200" mass="23473">MYPSFFSPNTASRGSFSMLHWIKIINTCSSLVDPITNRKRITKEHLGTGRSPVAFCCAADRGIFHWLTSLATLLQLQDTVDVLRSRVNTFRTDPRFYLRTSSWTRLNDPMSLVRTVPQQASWWMWPVELWPQWKNEQSRLLQALSLDFSKPKNRTAKDHLLKHSFRTASDQIRLKEDDETRPPHRILRTFDANFETYDSE</sequence>
<dbReference type="EMBL" id="LUCM01001060">
    <property type="protein sequence ID" value="KAA0199551.1"/>
    <property type="molecule type" value="Genomic_DNA"/>
</dbReference>
<evidence type="ECO:0000313" key="1">
    <source>
        <dbReference type="EMBL" id="KAA0199551.1"/>
    </source>
</evidence>
<keyword evidence="2" id="KW-1185">Reference proteome</keyword>
<organism evidence="1 2">
    <name type="scientific">Fasciolopsis buskii</name>
    <dbReference type="NCBI Taxonomy" id="27845"/>
    <lineage>
        <taxon>Eukaryota</taxon>
        <taxon>Metazoa</taxon>
        <taxon>Spiralia</taxon>
        <taxon>Lophotrochozoa</taxon>
        <taxon>Platyhelminthes</taxon>
        <taxon>Trematoda</taxon>
        <taxon>Digenea</taxon>
        <taxon>Plagiorchiida</taxon>
        <taxon>Echinostomata</taxon>
        <taxon>Echinostomatoidea</taxon>
        <taxon>Fasciolidae</taxon>
        <taxon>Fasciolopsis</taxon>
    </lineage>
</organism>
<protein>
    <submittedName>
        <fullName evidence="1">Uncharacterized protein</fullName>
    </submittedName>
</protein>
<dbReference type="Proteomes" id="UP000728185">
    <property type="component" value="Unassembled WGS sequence"/>
</dbReference>
<evidence type="ECO:0000313" key="2">
    <source>
        <dbReference type="Proteomes" id="UP000728185"/>
    </source>
</evidence>
<accession>A0A8E0S264</accession>
<reference evidence="1" key="1">
    <citation type="submission" date="2019-05" db="EMBL/GenBank/DDBJ databases">
        <title>Annotation for the trematode Fasciolopsis buski.</title>
        <authorList>
            <person name="Choi Y.-J."/>
        </authorList>
    </citation>
    <scope>NUCLEOTIDE SEQUENCE</scope>
    <source>
        <strain evidence="1">HT</strain>
        <tissue evidence="1">Whole worm</tissue>
    </source>
</reference>
<dbReference type="OrthoDB" id="10502342at2759"/>